<keyword evidence="7 13" id="KW-0378">Hydrolase</keyword>
<name>A0ABW2UTW1_9BACI</name>
<comment type="catalytic activity">
    <reaction evidence="10">
        <text>8-oxo-dGTP + H2O = 8-oxo-dGMP + diphosphate + H(+)</text>
        <dbReference type="Rhea" id="RHEA:31575"/>
        <dbReference type="ChEBI" id="CHEBI:15377"/>
        <dbReference type="ChEBI" id="CHEBI:15378"/>
        <dbReference type="ChEBI" id="CHEBI:33019"/>
        <dbReference type="ChEBI" id="CHEBI:63224"/>
        <dbReference type="ChEBI" id="CHEBI:77896"/>
        <dbReference type="EC" id="3.6.1.55"/>
    </reaction>
</comment>
<dbReference type="Proteomes" id="UP001596620">
    <property type="component" value="Unassembled WGS sequence"/>
</dbReference>
<keyword evidence="4" id="KW-0235">DNA replication</keyword>
<evidence type="ECO:0000313" key="13">
    <source>
        <dbReference type="EMBL" id="MFC7746433.1"/>
    </source>
</evidence>
<dbReference type="Gene3D" id="3.90.79.10">
    <property type="entry name" value="Nucleoside Triphosphate Pyrophosphohydrolase"/>
    <property type="match status" value="1"/>
</dbReference>
<evidence type="ECO:0000256" key="8">
    <source>
        <dbReference type="ARBA" id="ARBA00022842"/>
    </source>
</evidence>
<keyword evidence="5" id="KW-0479">Metal-binding</keyword>
<dbReference type="InterPro" id="IPR015797">
    <property type="entry name" value="NUDIX_hydrolase-like_dom_sf"/>
</dbReference>
<evidence type="ECO:0000256" key="6">
    <source>
        <dbReference type="ARBA" id="ARBA00022763"/>
    </source>
</evidence>
<evidence type="ECO:0000259" key="12">
    <source>
        <dbReference type="PROSITE" id="PS51462"/>
    </source>
</evidence>
<keyword evidence="14" id="KW-1185">Reference proteome</keyword>
<dbReference type="PANTHER" id="PTHR47707">
    <property type="entry name" value="8-OXO-DGTP DIPHOSPHATASE"/>
    <property type="match status" value="1"/>
</dbReference>
<keyword evidence="3" id="KW-0515">Mutator protein</keyword>
<gene>
    <name evidence="13" type="ORF">ACFQU8_04145</name>
</gene>
<dbReference type="PROSITE" id="PS51462">
    <property type="entry name" value="NUDIX"/>
    <property type="match status" value="1"/>
</dbReference>
<sequence>MSKKNIHVVGAVIVNLEQILCAQRGETKTLPYKWEFPGGKIEEGESAKQALQREIQEEMRCDIQVGEQVDHTVYEYDFGIVHLTTFYCELLKGEPVLTEHATFTWLPKEELLTLDWAAADIPAVDKLARD</sequence>
<dbReference type="EC" id="3.6.1.55" evidence="11"/>
<keyword evidence="6" id="KW-0227">DNA damage</keyword>
<comment type="caution">
    <text evidence="13">The sequence shown here is derived from an EMBL/GenBank/DDBJ whole genome shotgun (WGS) entry which is preliminary data.</text>
</comment>
<evidence type="ECO:0000256" key="9">
    <source>
        <dbReference type="ARBA" id="ARBA00023204"/>
    </source>
</evidence>
<dbReference type="Pfam" id="PF00293">
    <property type="entry name" value="NUDIX"/>
    <property type="match status" value="1"/>
</dbReference>
<evidence type="ECO:0000256" key="7">
    <source>
        <dbReference type="ARBA" id="ARBA00022801"/>
    </source>
</evidence>
<evidence type="ECO:0000256" key="11">
    <source>
        <dbReference type="ARBA" id="ARBA00038905"/>
    </source>
</evidence>
<evidence type="ECO:0000256" key="5">
    <source>
        <dbReference type="ARBA" id="ARBA00022723"/>
    </source>
</evidence>
<feature type="domain" description="Nudix hydrolase" evidence="12">
    <location>
        <begin position="4"/>
        <end position="128"/>
    </location>
</feature>
<dbReference type="EMBL" id="JBHTGR010000005">
    <property type="protein sequence ID" value="MFC7746433.1"/>
    <property type="molecule type" value="Genomic_DNA"/>
</dbReference>
<protein>
    <recommendedName>
        <fullName evidence="11">8-oxo-dGTP diphosphatase</fullName>
        <ecNumber evidence="11">3.6.1.55</ecNumber>
    </recommendedName>
</protein>
<proteinExistence type="inferred from homology"/>
<accession>A0ABW2UTW1</accession>
<dbReference type="CDD" id="cd03425">
    <property type="entry name" value="NUDIX_MutT_NudA_like"/>
    <property type="match status" value="1"/>
</dbReference>
<keyword evidence="9" id="KW-0234">DNA repair</keyword>
<dbReference type="PRINTS" id="PR00502">
    <property type="entry name" value="NUDIXFAMILY"/>
</dbReference>
<reference evidence="14" key="1">
    <citation type="journal article" date="2019" name="Int. J. Syst. Evol. Microbiol.">
        <title>The Global Catalogue of Microorganisms (GCM) 10K type strain sequencing project: providing services to taxonomists for standard genome sequencing and annotation.</title>
        <authorList>
            <consortium name="The Broad Institute Genomics Platform"/>
            <consortium name="The Broad Institute Genome Sequencing Center for Infectious Disease"/>
            <person name="Wu L."/>
            <person name="Ma J."/>
        </authorList>
    </citation>
    <scope>NUCLEOTIDE SEQUENCE [LARGE SCALE GENOMIC DNA]</scope>
    <source>
        <strain evidence="14">JCM 30234</strain>
    </source>
</reference>
<evidence type="ECO:0000256" key="2">
    <source>
        <dbReference type="ARBA" id="ARBA00005582"/>
    </source>
</evidence>
<evidence type="ECO:0000256" key="4">
    <source>
        <dbReference type="ARBA" id="ARBA00022705"/>
    </source>
</evidence>
<dbReference type="GO" id="GO:0016787">
    <property type="term" value="F:hydrolase activity"/>
    <property type="evidence" value="ECO:0007669"/>
    <property type="project" value="UniProtKB-KW"/>
</dbReference>
<organism evidence="13 14">
    <name type="scientific">Lentibacillus kimchii</name>
    <dbReference type="NCBI Taxonomy" id="1542911"/>
    <lineage>
        <taxon>Bacteria</taxon>
        <taxon>Bacillati</taxon>
        <taxon>Bacillota</taxon>
        <taxon>Bacilli</taxon>
        <taxon>Bacillales</taxon>
        <taxon>Bacillaceae</taxon>
        <taxon>Lentibacillus</taxon>
    </lineage>
</organism>
<comment type="similarity">
    <text evidence="2">Belongs to the Nudix hydrolase family.</text>
</comment>
<dbReference type="RefSeq" id="WP_382357916.1">
    <property type="nucleotide sequence ID" value="NZ_JBHTGR010000005.1"/>
</dbReference>
<dbReference type="PANTHER" id="PTHR47707:SF1">
    <property type="entry name" value="NUDIX HYDROLASE FAMILY PROTEIN"/>
    <property type="match status" value="1"/>
</dbReference>
<evidence type="ECO:0000256" key="3">
    <source>
        <dbReference type="ARBA" id="ARBA00022457"/>
    </source>
</evidence>
<evidence type="ECO:0000313" key="14">
    <source>
        <dbReference type="Proteomes" id="UP001596620"/>
    </source>
</evidence>
<evidence type="ECO:0000256" key="1">
    <source>
        <dbReference type="ARBA" id="ARBA00001946"/>
    </source>
</evidence>
<dbReference type="InterPro" id="IPR000086">
    <property type="entry name" value="NUDIX_hydrolase_dom"/>
</dbReference>
<dbReference type="InterPro" id="IPR047127">
    <property type="entry name" value="MutT-like"/>
</dbReference>
<dbReference type="SUPFAM" id="SSF55811">
    <property type="entry name" value="Nudix"/>
    <property type="match status" value="1"/>
</dbReference>
<evidence type="ECO:0000256" key="10">
    <source>
        <dbReference type="ARBA" id="ARBA00035861"/>
    </source>
</evidence>
<keyword evidence="8" id="KW-0460">Magnesium</keyword>
<comment type="cofactor">
    <cofactor evidence="1">
        <name>Mg(2+)</name>
        <dbReference type="ChEBI" id="CHEBI:18420"/>
    </cofactor>
</comment>
<dbReference type="InterPro" id="IPR020476">
    <property type="entry name" value="Nudix_hydrolase"/>
</dbReference>